<reference evidence="2 3" key="1">
    <citation type="journal article" date="2019" name="Emerg. Microbes Infect.">
        <title>Comprehensive subspecies identification of 175 nontuberculous mycobacteria species based on 7547 genomic profiles.</title>
        <authorList>
            <person name="Matsumoto Y."/>
            <person name="Kinjo T."/>
            <person name="Motooka D."/>
            <person name="Nabeya D."/>
            <person name="Jung N."/>
            <person name="Uechi K."/>
            <person name="Horii T."/>
            <person name="Iida T."/>
            <person name="Fujita J."/>
            <person name="Nakamura S."/>
        </authorList>
    </citation>
    <scope>NUCLEOTIDE SEQUENCE [LARGE SCALE GENOMIC DNA]</scope>
    <source>
        <strain evidence="2 3">JCM 6367</strain>
    </source>
</reference>
<dbReference type="Gene3D" id="1.20.144.10">
    <property type="entry name" value="Phosphatidic acid phosphatase type 2/haloperoxidase"/>
    <property type="match status" value="1"/>
</dbReference>
<keyword evidence="1" id="KW-1133">Transmembrane helix</keyword>
<evidence type="ECO:0008006" key="4">
    <source>
        <dbReference type="Google" id="ProtNLM"/>
    </source>
</evidence>
<keyword evidence="1" id="KW-0812">Transmembrane</keyword>
<organism evidence="2 3">
    <name type="scientific">Mycolicibacterium parafortuitum</name>
    <name type="common">Mycobacterium parafortuitum</name>
    <dbReference type="NCBI Taxonomy" id="39692"/>
    <lineage>
        <taxon>Bacteria</taxon>
        <taxon>Bacillati</taxon>
        <taxon>Actinomycetota</taxon>
        <taxon>Actinomycetes</taxon>
        <taxon>Mycobacteriales</taxon>
        <taxon>Mycobacteriaceae</taxon>
        <taxon>Mycolicibacterium</taxon>
    </lineage>
</organism>
<keyword evidence="1" id="KW-0472">Membrane</keyword>
<dbReference type="EMBL" id="AP022598">
    <property type="protein sequence ID" value="BBY73823.1"/>
    <property type="molecule type" value="Genomic_DNA"/>
</dbReference>
<accession>A0A7I7TYU3</accession>
<feature type="transmembrane region" description="Helical" evidence="1">
    <location>
        <begin position="154"/>
        <end position="172"/>
    </location>
</feature>
<feature type="transmembrane region" description="Helical" evidence="1">
    <location>
        <begin position="111"/>
        <end position="142"/>
    </location>
</feature>
<dbReference type="Proteomes" id="UP000466554">
    <property type="component" value="Chromosome"/>
</dbReference>
<sequence>MIRWWPPVGLAGLVLLGLLVGKGSTPVDDWFQTLGATHPNLGLLLFFTDGRVTLTLCGIVAAVAAHQRRWRLAAATVITPFLAVMAARLAKHSFGRLKEGAVCYPSGHTTLALVVIAMAVLLVGAAAWSVAAASVVLVLAAVGQAVSYHYFTDVIGAWFLGSAMVCLAIWVARLDRRQPRRRSASHSSLAWNS</sequence>
<dbReference type="AlphaFoldDB" id="A0A7I7TYU3"/>
<dbReference type="RefSeq" id="WP_232079609.1">
    <property type="nucleotide sequence ID" value="NZ_AP022598.1"/>
</dbReference>
<feature type="transmembrane region" description="Helical" evidence="1">
    <location>
        <begin position="70"/>
        <end position="90"/>
    </location>
</feature>
<proteinExistence type="predicted"/>
<evidence type="ECO:0000313" key="2">
    <source>
        <dbReference type="EMBL" id="BBY73823.1"/>
    </source>
</evidence>
<protein>
    <recommendedName>
        <fullName evidence="4">PA-phosphatase</fullName>
    </recommendedName>
</protein>
<name>A0A7I7TYU3_MYCPF</name>
<evidence type="ECO:0000313" key="3">
    <source>
        <dbReference type="Proteomes" id="UP000466554"/>
    </source>
</evidence>
<dbReference type="InterPro" id="IPR036938">
    <property type="entry name" value="PAP2/HPO_sf"/>
</dbReference>
<evidence type="ECO:0000256" key="1">
    <source>
        <dbReference type="SAM" id="Phobius"/>
    </source>
</evidence>
<gene>
    <name evidence="2" type="ORF">MPRF_07220</name>
</gene>
<dbReference type="SUPFAM" id="SSF48317">
    <property type="entry name" value="Acid phosphatase/Vanadium-dependent haloperoxidase"/>
    <property type="match status" value="1"/>
</dbReference>